<keyword evidence="2" id="KW-1185">Reference proteome</keyword>
<dbReference type="Proteomes" id="UP000233020">
    <property type="component" value="Unplaced"/>
</dbReference>
<reference evidence="1" key="2">
    <citation type="submission" date="2025-09" db="UniProtKB">
        <authorList>
            <consortium name="Ensembl"/>
        </authorList>
    </citation>
    <scope>IDENTIFICATION</scope>
</reference>
<dbReference type="OMA" id="LYKPQLY"/>
<name>A0A2K5EYL3_AOTNA</name>
<evidence type="ECO:0000313" key="2">
    <source>
        <dbReference type="Proteomes" id="UP000233020"/>
    </source>
</evidence>
<reference evidence="1" key="1">
    <citation type="submission" date="2025-08" db="UniProtKB">
        <authorList>
            <consortium name="Ensembl"/>
        </authorList>
    </citation>
    <scope>IDENTIFICATION</scope>
</reference>
<accession>A0A2K5EYL3</accession>
<proteinExistence type="predicted"/>
<dbReference type="Ensembl" id="ENSANAT00000056376.1">
    <property type="protein sequence ID" value="ENSANAP00000038286.1"/>
    <property type="gene ID" value="ENSANAG00000036600.1"/>
</dbReference>
<dbReference type="GeneTree" id="ENSGT00910000147263"/>
<dbReference type="AlphaFoldDB" id="A0A2K5EYL3"/>
<evidence type="ECO:0000313" key="1">
    <source>
        <dbReference type="Ensembl" id="ENSANAP00000038286.1"/>
    </source>
</evidence>
<sequence>MPGPLPAPPYASLPDSAPIAPLHSTCSLAIGPSGLHQPCSACDIQGYSTLLCLLHKPQLYF</sequence>
<protein>
    <submittedName>
        <fullName evidence="1">Uncharacterized protein</fullName>
    </submittedName>
</protein>
<organism evidence="1 2">
    <name type="scientific">Aotus nancymaae</name>
    <name type="common">Ma's night monkey</name>
    <dbReference type="NCBI Taxonomy" id="37293"/>
    <lineage>
        <taxon>Eukaryota</taxon>
        <taxon>Metazoa</taxon>
        <taxon>Chordata</taxon>
        <taxon>Craniata</taxon>
        <taxon>Vertebrata</taxon>
        <taxon>Euteleostomi</taxon>
        <taxon>Mammalia</taxon>
        <taxon>Eutheria</taxon>
        <taxon>Euarchontoglires</taxon>
        <taxon>Primates</taxon>
        <taxon>Haplorrhini</taxon>
        <taxon>Platyrrhini</taxon>
        <taxon>Aotidae</taxon>
        <taxon>Aotus</taxon>
    </lineage>
</organism>